<dbReference type="AlphaFoldDB" id="A0A1S1WSP1"/>
<dbReference type="EMBL" id="MKCS01000004">
    <property type="protein sequence ID" value="OHX10256.1"/>
    <property type="molecule type" value="Genomic_DNA"/>
</dbReference>
<dbReference type="OrthoDB" id="10002944at2"/>
<keyword evidence="1" id="KW-0812">Transmembrane</keyword>
<evidence type="ECO:0000256" key="1">
    <source>
        <dbReference type="SAM" id="Phobius"/>
    </source>
</evidence>
<proteinExistence type="predicted"/>
<keyword evidence="1" id="KW-1133">Transmembrane helix</keyword>
<protein>
    <submittedName>
        <fullName evidence="2">Uncharacterized protein</fullName>
    </submittedName>
</protein>
<accession>A0A1S1WSP1</accession>
<dbReference type="STRING" id="1903179.BI347_20885"/>
<reference evidence="2 3" key="1">
    <citation type="submission" date="2016-09" db="EMBL/GenBank/DDBJ databases">
        <title>Chromobacterium muskegensis sp. nov., an insecticidal bacterium isolated from Sphagnum bogs.</title>
        <authorList>
            <person name="Sparks M.E."/>
            <person name="Blackburn M.B."/>
            <person name="Gundersen-Rindal D.E."/>
            <person name="Mitchell A."/>
            <person name="Farrar R."/>
            <person name="Kuhar D."/>
        </authorList>
    </citation>
    <scope>NUCLEOTIDE SEQUENCE [LARGE SCALE GENOMIC DNA]</scope>
    <source>
        <strain evidence="2 3">37-2</strain>
    </source>
</reference>
<name>A0A1S1WSP1_9NEIS</name>
<feature type="transmembrane region" description="Helical" evidence="1">
    <location>
        <begin position="12"/>
        <end position="33"/>
    </location>
</feature>
<dbReference type="Proteomes" id="UP000180088">
    <property type="component" value="Unassembled WGS sequence"/>
</dbReference>
<dbReference type="PROSITE" id="PS51257">
    <property type="entry name" value="PROKAR_LIPOPROTEIN"/>
    <property type="match status" value="1"/>
</dbReference>
<keyword evidence="1" id="KW-0472">Membrane</keyword>
<evidence type="ECO:0000313" key="3">
    <source>
        <dbReference type="Proteomes" id="UP000180088"/>
    </source>
</evidence>
<evidence type="ECO:0000313" key="2">
    <source>
        <dbReference type="EMBL" id="OHX10256.1"/>
    </source>
</evidence>
<sequence length="83" mass="8997">MKTDTRDIGETTAEIVQLVGAVIACMIAVWWAWSLSDGNLLGFVLLLLLAALFIAPLVAWGLPVVALIFGIFARAMRPGRSQR</sequence>
<gene>
    <name evidence="2" type="ORF">BI347_20885</name>
</gene>
<organism evidence="2 3">
    <name type="scientific">Chromobacterium sphagni</name>
    <dbReference type="NCBI Taxonomy" id="1903179"/>
    <lineage>
        <taxon>Bacteria</taxon>
        <taxon>Pseudomonadati</taxon>
        <taxon>Pseudomonadota</taxon>
        <taxon>Betaproteobacteria</taxon>
        <taxon>Neisseriales</taxon>
        <taxon>Chromobacteriaceae</taxon>
        <taxon>Chromobacterium</taxon>
    </lineage>
</organism>
<dbReference type="RefSeq" id="WP_071116984.1">
    <property type="nucleotide sequence ID" value="NZ_MKCS01000004.1"/>
</dbReference>
<comment type="caution">
    <text evidence="2">The sequence shown here is derived from an EMBL/GenBank/DDBJ whole genome shotgun (WGS) entry which is preliminary data.</text>
</comment>
<feature type="transmembrane region" description="Helical" evidence="1">
    <location>
        <begin position="45"/>
        <end position="73"/>
    </location>
</feature>